<name>A0A9K3H5I6_HELAN</name>
<comment type="caution">
    <text evidence="1">The sequence shown here is derived from an EMBL/GenBank/DDBJ whole genome shotgun (WGS) entry which is preliminary data.</text>
</comment>
<dbReference type="Proteomes" id="UP000215914">
    <property type="component" value="Unassembled WGS sequence"/>
</dbReference>
<evidence type="ECO:0000313" key="1">
    <source>
        <dbReference type="EMBL" id="KAF5766858.1"/>
    </source>
</evidence>
<evidence type="ECO:0000313" key="2">
    <source>
        <dbReference type="Proteomes" id="UP000215914"/>
    </source>
</evidence>
<proteinExistence type="predicted"/>
<accession>A0A9K3H5I6</accession>
<reference evidence="1" key="1">
    <citation type="journal article" date="2017" name="Nature">
        <title>The sunflower genome provides insights into oil metabolism, flowering and Asterid evolution.</title>
        <authorList>
            <person name="Badouin H."/>
            <person name="Gouzy J."/>
            <person name="Grassa C.J."/>
            <person name="Murat F."/>
            <person name="Staton S.E."/>
            <person name="Cottret L."/>
            <person name="Lelandais-Briere C."/>
            <person name="Owens G.L."/>
            <person name="Carrere S."/>
            <person name="Mayjonade B."/>
            <person name="Legrand L."/>
            <person name="Gill N."/>
            <person name="Kane N.C."/>
            <person name="Bowers J.E."/>
            <person name="Hubner S."/>
            <person name="Bellec A."/>
            <person name="Berard A."/>
            <person name="Berges H."/>
            <person name="Blanchet N."/>
            <person name="Boniface M.C."/>
            <person name="Brunel D."/>
            <person name="Catrice O."/>
            <person name="Chaidir N."/>
            <person name="Claudel C."/>
            <person name="Donnadieu C."/>
            <person name="Faraut T."/>
            <person name="Fievet G."/>
            <person name="Helmstetter N."/>
            <person name="King M."/>
            <person name="Knapp S.J."/>
            <person name="Lai Z."/>
            <person name="Le Paslier M.C."/>
            <person name="Lippi Y."/>
            <person name="Lorenzon L."/>
            <person name="Mandel J.R."/>
            <person name="Marage G."/>
            <person name="Marchand G."/>
            <person name="Marquand E."/>
            <person name="Bret-Mestries E."/>
            <person name="Morien E."/>
            <person name="Nambeesan S."/>
            <person name="Nguyen T."/>
            <person name="Pegot-Espagnet P."/>
            <person name="Pouilly N."/>
            <person name="Raftis F."/>
            <person name="Sallet E."/>
            <person name="Schiex T."/>
            <person name="Thomas J."/>
            <person name="Vandecasteele C."/>
            <person name="Vares D."/>
            <person name="Vear F."/>
            <person name="Vautrin S."/>
            <person name="Crespi M."/>
            <person name="Mangin B."/>
            <person name="Burke J.M."/>
            <person name="Salse J."/>
            <person name="Munos S."/>
            <person name="Vincourt P."/>
            <person name="Rieseberg L.H."/>
            <person name="Langlade N.B."/>
        </authorList>
    </citation>
    <scope>NUCLEOTIDE SEQUENCE</scope>
    <source>
        <tissue evidence="1">Leaves</tissue>
    </source>
</reference>
<gene>
    <name evidence="1" type="ORF">HanXRQr2_Chr15g0720341</name>
</gene>
<dbReference type="EMBL" id="MNCJ02000330">
    <property type="protein sequence ID" value="KAF5766858.1"/>
    <property type="molecule type" value="Genomic_DNA"/>
</dbReference>
<protein>
    <submittedName>
        <fullName evidence="1">Uncharacterized protein</fullName>
    </submittedName>
</protein>
<dbReference type="Gramene" id="mRNA:HanXRQr2_Chr15g0720341">
    <property type="protein sequence ID" value="CDS:HanXRQr2_Chr15g0720341.1"/>
    <property type="gene ID" value="HanXRQr2_Chr15g0720341"/>
</dbReference>
<keyword evidence="2" id="KW-1185">Reference proteome</keyword>
<sequence>MGHHGHHHHHHHHDPHDNPLIALCCCPCLLVSSMFEMIGRCVAAACYPVLHCFGLAHHHHHHHHHGHYY</sequence>
<reference evidence="1" key="2">
    <citation type="submission" date="2020-06" db="EMBL/GenBank/DDBJ databases">
        <title>Helianthus annuus Genome sequencing and assembly Release 2.</title>
        <authorList>
            <person name="Gouzy J."/>
            <person name="Langlade N."/>
            <person name="Munos S."/>
        </authorList>
    </citation>
    <scope>NUCLEOTIDE SEQUENCE</scope>
    <source>
        <tissue evidence="1">Leaves</tissue>
    </source>
</reference>
<dbReference type="AlphaFoldDB" id="A0A9K3H5I6"/>
<organism evidence="1 2">
    <name type="scientific">Helianthus annuus</name>
    <name type="common">Common sunflower</name>
    <dbReference type="NCBI Taxonomy" id="4232"/>
    <lineage>
        <taxon>Eukaryota</taxon>
        <taxon>Viridiplantae</taxon>
        <taxon>Streptophyta</taxon>
        <taxon>Embryophyta</taxon>
        <taxon>Tracheophyta</taxon>
        <taxon>Spermatophyta</taxon>
        <taxon>Magnoliopsida</taxon>
        <taxon>eudicotyledons</taxon>
        <taxon>Gunneridae</taxon>
        <taxon>Pentapetalae</taxon>
        <taxon>asterids</taxon>
        <taxon>campanulids</taxon>
        <taxon>Asterales</taxon>
        <taxon>Asteraceae</taxon>
        <taxon>Asteroideae</taxon>
        <taxon>Heliantheae alliance</taxon>
        <taxon>Heliantheae</taxon>
        <taxon>Helianthus</taxon>
    </lineage>
</organism>